<organism evidence="1 2">
    <name type="scientific">Rubus argutus</name>
    <name type="common">Southern blackberry</name>
    <dbReference type="NCBI Taxonomy" id="59490"/>
    <lineage>
        <taxon>Eukaryota</taxon>
        <taxon>Viridiplantae</taxon>
        <taxon>Streptophyta</taxon>
        <taxon>Embryophyta</taxon>
        <taxon>Tracheophyta</taxon>
        <taxon>Spermatophyta</taxon>
        <taxon>Magnoliopsida</taxon>
        <taxon>eudicotyledons</taxon>
        <taxon>Gunneridae</taxon>
        <taxon>Pentapetalae</taxon>
        <taxon>rosids</taxon>
        <taxon>fabids</taxon>
        <taxon>Rosales</taxon>
        <taxon>Rosaceae</taxon>
        <taxon>Rosoideae</taxon>
        <taxon>Rosoideae incertae sedis</taxon>
        <taxon>Rubus</taxon>
    </lineage>
</organism>
<accession>A0AAW1XHM5</accession>
<comment type="caution">
    <text evidence="1">The sequence shown here is derived from an EMBL/GenBank/DDBJ whole genome shotgun (WGS) entry which is preliminary data.</text>
</comment>
<protein>
    <submittedName>
        <fullName evidence="1">Uncharacterized protein</fullName>
    </submittedName>
</protein>
<dbReference type="AlphaFoldDB" id="A0AAW1XHM5"/>
<dbReference type="Proteomes" id="UP001457282">
    <property type="component" value="Unassembled WGS sequence"/>
</dbReference>
<gene>
    <name evidence="1" type="ORF">M0R45_013183</name>
</gene>
<proteinExistence type="predicted"/>
<evidence type="ECO:0000313" key="1">
    <source>
        <dbReference type="EMBL" id="KAK9936335.1"/>
    </source>
</evidence>
<reference evidence="1 2" key="1">
    <citation type="journal article" date="2023" name="G3 (Bethesda)">
        <title>A chromosome-length genome assembly and annotation of blackberry (Rubus argutus, cv. 'Hillquist').</title>
        <authorList>
            <person name="Bruna T."/>
            <person name="Aryal R."/>
            <person name="Dudchenko O."/>
            <person name="Sargent D.J."/>
            <person name="Mead D."/>
            <person name="Buti M."/>
            <person name="Cavallini A."/>
            <person name="Hytonen T."/>
            <person name="Andres J."/>
            <person name="Pham M."/>
            <person name="Weisz D."/>
            <person name="Mascagni F."/>
            <person name="Usai G."/>
            <person name="Natali L."/>
            <person name="Bassil N."/>
            <person name="Fernandez G.E."/>
            <person name="Lomsadze A."/>
            <person name="Armour M."/>
            <person name="Olukolu B."/>
            <person name="Poorten T."/>
            <person name="Britton C."/>
            <person name="Davik J."/>
            <person name="Ashrafi H."/>
            <person name="Aiden E.L."/>
            <person name="Borodovsky M."/>
            <person name="Worthington M."/>
        </authorList>
    </citation>
    <scope>NUCLEOTIDE SEQUENCE [LARGE SCALE GENOMIC DNA]</scope>
    <source>
        <strain evidence="1">PI 553951</strain>
    </source>
</reference>
<dbReference type="EMBL" id="JBEDUW010000003">
    <property type="protein sequence ID" value="KAK9936335.1"/>
    <property type="molecule type" value="Genomic_DNA"/>
</dbReference>
<evidence type="ECO:0000313" key="2">
    <source>
        <dbReference type="Proteomes" id="UP001457282"/>
    </source>
</evidence>
<name>A0AAW1XHM5_RUBAR</name>
<sequence length="103" mass="11676">MLNRLLGGGLMAKKILAPPAFMCCVCYMIDGIRADPEALVLLGCSGLLPFVIDRLHHNLNEINLLIERAMKIEWEHTVSSIQVLEDYNILKLRIQQIWSEITS</sequence>
<keyword evidence="2" id="KW-1185">Reference proteome</keyword>